<sequence>MAGVVALTETSSHLEMVLRADEENLRRTAHSTIFRNNLTKYLGVHSKVVRGPELFFHEPRFWLDEINNNNNNNNNNTKILRSKIANSNSGSGETTVGSDIQEEDRAILQGSLKNAVIYGKYIRDPIHENIDAQCAHLTPLAALCFNLISANVSRGNRKAKKEVKSSTTYREHLWDNKAGKVLALTCRHYRKVEYILEIKLRGPMLRLTNDINDPKLQPDIIEDQHRPQPLKHWSDQYEKLQDWKARVIGAHLLAAQATPDCIYTELAQPLEEDVDYEIGHQSNLTRKDMTPMEDFLFVELHLDVAARCRGQLKANILNTFELTSIPSEDKMRCPIHEAKTVGKEALVTKYGKRTGLTFGIANAVRSVRRKPVEQHIFYEYEELCILGAGKIAITRAIFS</sequence>
<reference evidence="1" key="1">
    <citation type="submission" date="2020-02" db="EMBL/GenBank/DDBJ databases">
        <title>Identification and distribution of gene clusters putatively required for synthesis of sphingolipid metabolism inhibitors in phylogenetically diverse species of the filamentous fungus Fusarium.</title>
        <authorList>
            <person name="Kim H.-S."/>
            <person name="Busman M."/>
            <person name="Brown D.W."/>
            <person name="Divon H."/>
            <person name="Uhlig S."/>
            <person name="Proctor R.H."/>
        </authorList>
    </citation>
    <scope>NUCLEOTIDE SEQUENCE [LARGE SCALE GENOMIC DNA]</scope>
    <source>
        <strain evidence="1">NRRL 39464</strain>
    </source>
</reference>
<evidence type="ECO:0000313" key="1">
    <source>
        <dbReference type="EMBL" id="KAF5268166.1"/>
    </source>
</evidence>
<dbReference type="EMBL" id="JAAFOW010000144">
    <property type="protein sequence ID" value="KAF5268166.1"/>
    <property type="molecule type" value="Genomic_DNA"/>
</dbReference>
<dbReference type="AlphaFoldDB" id="A0A8H5AMZ5"/>
<evidence type="ECO:0000313" key="2">
    <source>
        <dbReference type="Proteomes" id="UP000558688"/>
    </source>
</evidence>
<accession>A0A8H5AMZ5</accession>
<comment type="caution">
    <text evidence="1">The sequence shown here is derived from an EMBL/GenBank/DDBJ whole genome shotgun (WGS) entry which is preliminary data.</text>
</comment>
<dbReference type="Proteomes" id="UP000558688">
    <property type="component" value="Unassembled WGS sequence"/>
</dbReference>
<protein>
    <submittedName>
        <fullName evidence="1">Uncharacterized protein</fullName>
    </submittedName>
</protein>
<gene>
    <name evidence="1" type="ORF">FOXYS1_961</name>
</gene>
<proteinExistence type="predicted"/>
<organism evidence="1 2">
    <name type="scientific">Fusarium oxysporum</name>
    <name type="common">Fusarium vascular wilt</name>
    <dbReference type="NCBI Taxonomy" id="5507"/>
    <lineage>
        <taxon>Eukaryota</taxon>
        <taxon>Fungi</taxon>
        <taxon>Dikarya</taxon>
        <taxon>Ascomycota</taxon>
        <taxon>Pezizomycotina</taxon>
        <taxon>Sordariomycetes</taxon>
        <taxon>Hypocreomycetidae</taxon>
        <taxon>Hypocreales</taxon>
        <taxon>Nectriaceae</taxon>
        <taxon>Fusarium</taxon>
        <taxon>Fusarium oxysporum species complex</taxon>
    </lineage>
</organism>
<name>A0A8H5AMZ5_FUSOX</name>